<gene>
    <name evidence="1" type="ORF">KE626_28395</name>
</gene>
<organism evidence="1 2">
    <name type="scientific">Chitinophaga hostae</name>
    <dbReference type="NCBI Taxonomy" id="2831022"/>
    <lineage>
        <taxon>Bacteria</taxon>
        <taxon>Pseudomonadati</taxon>
        <taxon>Bacteroidota</taxon>
        <taxon>Chitinophagia</taxon>
        <taxon>Chitinophagales</taxon>
        <taxon>Chitinophagaceae</taxon>
        <taxon>Chitinophaga</taxon>
    </lineage>
</organism>
<dbReference type="EMBL" id="JAGTXB010000021">
    <property type="protein sequence ID" value="MBS0031283.1"/>
    <property type="molecule type" value="Genomic_DNA"/>
</dbReference>
<evidence type="ECO:0000313" key="2">
    <source>
        <dbReference type="Proteomes" id="UP000676386"/>
    </source>
</evidence>
<dbReference type="PROSITE" id="PS51257">
    <property type="entry name" value="PROKAR_LIPOPROTEIN"/>
    <property type="match status" value="1"/>
</dbReference>
<name>A0ABS5J7U5_9BACT</name>
<dbReference type="Proteomes" id="UP000676386">
    <property type="component" value="Unassembled WGS sequence"/>
</dbReference>
<proteinExistence type="predicted"/>
<accession>A0ABS5J7U5</accession>
<sequence length="287" mass="31800">MNMKYFFVGAIGLVTLLTSCSKQVEIQLPYEGDKIVVNTLIQPDSVVYVRVTRSVPSDVFDDSGYKDIPGATVTLTEDGLPVAPMQVQEIKGLFWYVSQKKAVRGKQYAVAVAAPGLQSVTATDTLPFPPVIKNAAAQRNTNRVQFTLKDCPGTGDYYRIRIYVSDTSGEYGGFRPFRLDPAFNNNLVDFFTKSNYNSLVMTDERFDGKEVNFVLQTADPINSYSRVTVEVSTLTYNTWKYFSTVIPQKGDGGNIIIGSPVRVFTNVQNGYGIVGGINTRKLVFKVE</sequence>
<evidence type="ECO:0000313" key="1">
    <source>
        <dbReference type="EMBL" id="MBS0031283.1"/>
    </source>
</evidence>
<dbReference type="RefSeq" id="WP_211976447.1">
    <property type="nucleotide sequence ID" value="NZ_CBFHAM010000061.1"/>
</dbReference>
<dbReference type="Pfam" id="PF14054">
    <property type="entry name" value="DUF4249"/>
    <property type="match status" value="1"/>
</dbReference>
<comment type="caution">
    <text evidence="1">The sequence shown here is derived from an EMBL/GenBank/DDBJ whole genome shotgun (WGS) entry which is preliminary data.</text>
</comment>
<reference evidence="1 2" key="1">
    <citation type="submission" date="2021-04" db="EMBL/GenBank/DDBJ databases">
        <title>Chitinophaga sp. nov., isolated from the rhizosphere soil.</title>
        <authorList>
            <person name="He S."/>
        </authorList>
    </citation>
    <scope>NUCLEOTIDE SEQUENCE [LARGE SCALE GENOMIC DNA]</scope>
    <source>
        <strain evidence="1 2">2R12</strain>
    </source>
</reference>
<protein>
    <submittedName>
        <fullName evidence="1">DUF4249 domain-containing protein</fullName>
    </submittedName>
</protein>
<dbReference type="InterPro" id="IPR025345">
    <property type="entry name" value="DUF4249"/>
</dbReference>
<keyword evidence="2" id="KW-1185">Reference proteome</keyword>